<protein>
    <submittedName>
        <fullName evidence="2">Uncharacterized protein</fullName>
    </submittedName>
</protein>
<sequence length="201" mass="20916">MTNETSGPTIIRGSVDPRKLTPALVALPTIAGAIWFGLSGGPALGLTEPLAQLVAAAGVLAVGVSLAITGPKRRSVPVPVAEPYRLSVGDRQLVRDRDCAVHASDFGVISLMLSRAHDHLREEIAALDGAAWLSLTPGDPRVAAVLNTIYDRLTELADLAVDGYAPREAILLADLHADLRASVGTLAAPVPTHALPSARVH</sequence>
<organism evidence="2 3">
    <name type="scientific">Jannaschia aquimarina</name>
    <dbReference type="NCBI Taxonomy" id="935700"/>
    <lineage>
        <taxon>Bacteria</taxon>
        <taxon>Pseudomonadati</taxon>
        <taxon>Pseudomonadota</taxon>
        <taxon>Alphaproteobacteria</taxon>
        <taxon>Rhodobacterales</taxon>
        <taxon>Roseobacteraceae</taxon>
        <taxon>Jannaschia</taxon>
    </lineage>
</organism>
<gene>
    <name evidence="2" type="ORF">jaqu_31250</name>
</gene>
<dbReference type="Proteomes" id="UP000032232">
    <property type="component" value="Unassembled WGS sequence"/>
</dbReference>
<feature type="transmembrane region" description="Helical" evidence="1">
    <location>
        <begin position="50"/>
        <end position="68"/>
    </location>
</feature>
<comment type="caution">
    <text evidence="2">The sequence shown here is derived from an EMBL/GenBank/DDBJ whole genome shotgun (WGS) entry which is preliminary data.</text>
</comment>
<dbReference type="EMBL" id="JYFE01000059">
    <property type="protein sequence ID" value="KIT15156.1"/>
    <property type="molecule type" value="Genomic_DNA"/>
</dbReference>
<evidence type="ECO:0000313" key="2">
    <source>
        <dbReference type="EMBL" id="KIT15156.1"/>
    </source>
</evidence>
<accession>A0A0D1EE07</accession>
<keyword evidence="1" id="KW-0472">Membrane</keyword>
<keyword evidence="1" id="KW-0812">Transmembrane</keyword>
<feature type="transmembrane region" description="Helical" evidence="1">
    <location>
        <begin position="20"/>
        <end position="38"/>
    </location>
</feature>
<evidence type="ECO:0000313" key="3">
    <source>
        <dbReference type="Proteomes" id="UP000032232"/>
    </source>
</evidence>
<name>A0A0D1EE07_9RHOB</name>
<evidence type="ECO:0000256" key="1">
    <source>
        <dbReference type="SAM" id="Phobius"/>
    </source>
</evidence>
<dbReference type="RefSeq" id="WP_043919905.1">
    <property type="nucleotide sequence ID" value="NZ_FZPF01000008.1"/>
</dbReference>
<dbReference type="STRING" id="935700.jaqu_31250"/>
<dbReference type="PATRIC" id="fig|935700.4.peg.3229"/>
<keyword evidence="1" id="KW-1133">Transmembrane helix</keyword>
<reference evidence="2 3" key="1">
    <citation type="submission" date="2015-02" db="EMBL/GenBank/DDBJ databases">
        <title>Genome Sequence of Jannaschia aquimarina DSM28248, a member of the Roseobacter clade.</title>
        <authorList>
            <person name="Voget S."/>
            <person name="Daniel R."/>
        </authorList>
    </citation>
    <scope>NUCLEOTIDE SEQUENCE [LARGE SCALE GENOMIC DNA]</scope>
    <source>
        <strain evidence="2 3">GSW-M26</strain>
    </source>
</reference>
<dbReference type="AlphaFoldDB" id="A0A0D1EE07"/>
<proteinExistence type="predicted"/>
<keyword evidence="3" id="KW-1185">Reference proteome</keyword>